<keyword evidence="1" id="KW-1133">Transmembrane helix</keyword>
<reference evidence="3 4" key="2">
    <citation type="journal article" date="2005" name="Science">
        <title>The genome of the African trypanosome Trypanosoma brucei.</title>
        <authorList>
            <person name="Berriman M."/>
            <person name="Ghedin E."/>
            <person name="Hertz-Fowler C."/>
            <person name="Blandin G."/>
            <person name="Renauld H."/>
            <person name="Bartholomeu D.C."/>
            <person name="Lennard N.J."/>
            <person name="Caler E."/>
            <person name="Hamlin N.E."/>
            <person name="Haas B."/>
            <person name="Bohme U."/>
            <person name="Hannick L."/>
            <person name="Aslett M.A."/>
            <person name="Shallom J."/>
            <person name="Marcello L."/>
            <person name="Hou L."/>
            <person name="Wickstead B."/>
            <person name="Alsmark U.C."/>
            <person name="Arrowsmith C."/>
            <person name="Atkin R.J."/>
            <person name="Barron A.J."/>
            <person name="Bringaud F."/>
            <person name="Brooks K."/>
            <person name="Carrington M."/>
            <person name="Cherevach I."/>
            <person name="Chillingworth T.J."/>
            <person name="Churcher C."/>
            <person name="Clark L.N."/>
            <person name="Corton C.H."/>
            <person name="Cronin A."/>
            <person name="Davies R.M."/>
            <person name="Doggett J."/>
            <person name="Djikeng A."/>
            <person name="Feldblyum T."/>
            <person name="Field M.C."/>
            <person name="Fraser A."/>
            <person name="Goodhead I."/>
            <person name="Hance Z."/>
            <person name="Harper D."/>
            <person name="Harris B.R."/>
            <person name="Hauser H."/>
            <person name="Hostetler J."/>
            <person name="Ivens A."/>
            <person name="Jagels K."/>
            <person name="Johnson D."/>
            <person name="Johnson J."/>
            <person name="Jones K."/>
            <person name="Kerhornou A.X."/>
            <person name="Koo H."/>
            <person name="Larke N."/>
            <person name="Landfear S."/>
            <person name="Larkin C."/>
            <person name="Leech V."/>
            <person name="Line A."/>
            <person name="Lord A."/>
            <person name="Macleod A."/>
            <person name="Mooney P.J."/>
            <person name="Moule S."/>
            <person name="Martin D.M."/>
            <person name="Morgan G.W."/>
            <person name="Mungall K."/>
            <person name="Norbertczak H."/>
            <person name="Ormond D."/>
            <person name="Pai G."/>
            <person name="Peacock C.S."/>
            <person name="Peterson J."/>
            <person name="Quail M.A."/>
            <person name="Rabbinowitsch E."/>
            <person name="Rajandream M.A."/>
            <person name="Reitter C."/>
            <person name="Salzberg S.L."/>
            <person name="Sanders M."/>
            <person name="Schobel S."/>
            <person name="Sharp S."/>
            <person name="Simmonds M."/>
            <person name="Simpson A.J."/>
            <person name="Tallon L."/>
            <person name="Turner C.M."/>
            <person name="Tait A."/>
            <person name="Tivey A.R."/>
            <person name="Van Aken S."/>
            <person name="Walker D."/>
            <person name="Wanless D."/>
            <person name="Wang S."/>
            <person name="White B."/>
            <person name="White O."/>
            <person name="Whitehead S."/>
            <person name="Woodward J."/>
            <person name="Wortman J."/>
            <person name="Adams M.D."/>
            <person name="Embley T.M."/>
            <person name="Gull K."/>
            <person name="Ullu E."/>
            <person name="Barry J.D."/>
            <person name="Fairlamb A.H."/>
            <person name="Opperdoes F."/>
            <person name="Barrell B.G."/>
            <person name="Donelson J.E."/>
            <person name="Hall N."/>
            <person name="Fraser C.M."/>
            <person name="Melville S.E."/>
            <person name="El-Sayed N.M."/>
        </authorList>
    </citation>
    <scope>NUCLEOTIDE SEQUENCE [LARGE SCALE GENOMIC DNA]</scope>
    <source>
        <strain evidence="3 4">927/4 GUTat10.1</strain>
    </source>
</reference>
<protein>
    <recommendedName>
        <fullName evidence="5">T. brucei spp.-specific protein</fullName>
    </recommendedName>
</protein>
<reference evidence="3 4" key="1">
    <citation type="journal article" date="2005" name="Science">
        <title>Comparative genomics of trypanosomatid parasitic protozoa.</title>
        <authorList>
            <person name="El-Sayed N.M."/>
            <person name="Myler P.J."/>
            <person name="Blandin G."/>
            <person name="Berriman M."/>
            <person name="Crabtree J."/>
            <person name="Aggarwal G."/>
            <person name="Caler E."/>
            <person name="Renauld H."/>
            <person name="Worthey E.A."/>
            <person name="Hertz-Fowler C."/>
            <person name="Ghedin E."/>
            <person name="Peacock C."/>
            <person name="Bartholomeu D.C."/>
            <person name="Haas B.J."/>
            <person name="Tran A.N."/>
            <person name="Wortman J.R."/>
            <person name="Alsmark U.C."/>
            <person name="Angiuoli S."/>
            <person name="Anupama A."/>
            <person name="Badger J."/>
            <person name="Bringaud F."/>
            <person name="Cadag E."/>
            <person name="Carlton J.M."/>
            <person name="Cerqueira G.C."/>
            <person name="Creasy T."/>
            <person name="Delcher A.L."/>
            <person name="Djikeng A."/>
            <person name="Embley T.M."/>
            <person name="Hauser C."/>
            <person name="Ivens A.C."/>
            <person name="Kummerfeld S.K."/>
            <person name="Pereira-Leal J.B."/>
            <person name="Nilsson D."/>
            <person name="Peterson J."/>
            <person name="Salzberg S.L."/>
            <person name="Shallom J."/>
            <person name="Silva J.C."/>
            <person name="Sundaram J."/>
            <person name="Westenberger S."/>
            <person name="White O."/>
            <person name="Melville S.E."/>
            <person name="Donelson J.E."/>
            <person name="Andersson B."/>
            <person name="Stuart K.D."/>
            <person name="Hall N."/>
        </authorList>
    </citation>
    <scope>NUCLEOTIDE SEQUENCE [LARGE SCALE GENOMIC DNA]</scope>
    <source>
        <strain evidence="3 4">927/4 GUTat10.1</strain>
    </source>
</reference>
<feature type="transmembrane region" description="Helical" evidence="1">
    <location>
        <begin position="38"/>
        <end position="67"/>
    </location>
</feature>
<evidence type="ECO:0008006" key="5">
    <source>
        <dbReference type="Google" id="ProtNLM"/>
    </source>
</evidence>
<evidence type="ECO:0000313" key="3">
    <source>
        <dbReference type="EMBL" id="EAN78868.1"/>
    </source>
</evidence>
<dbReference type="AlphaFoldDB" id="Q388A4"/>
<dbReference type="KEGG" id="tbr:Tb10.61.1440"/>
<gene>
    <name evidence="3" type="ORF">Tb10.61.1440</name>
</gene>
<evidence type="ECO:0000256" key="2">
    <source>
        <dbReference type="SAM" id="SignalP"/>
    </source>
</evidence>
<keyword evidence="2" id="KW-0732">Signal</keyword>
<dbReference type="RefSeq" id="XP_827980.1">
    <property type="nucleotide sequence ID" value="XM_822887.1"/>
</dbReference>
<sequence>MIAINLFVSLFARFVFVTFCCSSSTRVPSFREGGFNLFVNPFCFCVFVCLCCCCCCCCCFVLFCFFVSSHFISFPIFCLSIMHVYLHCVFFFFSPSSFFSSALVLFVLFPLSFATFCFGVCSCQTYIYIYVLFI</sequence>
<dbReference type="EMBL" id="CM000208">
    <property type="protein sequence ID" value="EAN78868.1"/>
    <property type="molecule type" value="Genomic_DNA"/>
</dbReference>
<accession>Q388A4</accession>
<feature type="transmembrane region" description="Helical" evidence="1">
    <location>
        <begin position="105"/>
        <end position="133"/>
    </location>
</feature>
<organism evidence="3 4">
    <name type="scientific">Trypanosoma brucei brucei (strain 927/4 GUTat10.1)</name>
    <dbReference type="NCBI Taxonomy" id="185431"/>
    <lineage>
        <taxon>Eukaryota</taxon>
        <taxon>Discoba</taxon>
        <taxon>Euglenozoa</taxon>
        <taxon>Kinetoplastea</taxon>
        <taxon>Metakinetoplastina</taxon>
        <taxon>Trypanosomatida</taxon>
        <taxon>Trypanosomatidae</taxon>
        <taxon>Trypanosoma</taxon>
    </lineage>
</organism>
<name>Q388A4_TRYB2</name>
<keyword evidence="4" id="KW-1185">Reference proteome</keyword>
<feature type="chain" id="PRO_5004221965" description="T. brucei spp.-specific protein" evidence="2">
    <location>
        <begin position="23"/>
        <end position="134"/>
    </location>
</feature>
<feature type="signal peptide" evidence="2">
    <location>
        <begin position="1"/>
        <end position="22"/>
    </location>
</feature>
<proteinExistence type="predicted"/>
<dbReference type="GeneID" id="3662490"/>
<keyword evidence="1" id="KW-0472">Membrane</keyword>
<dbReference type="Proteomes" id="UP000008524">
    <property type="component" value="Chromosome 10"/>
</dbReference>
<dbReference type="InParanoid" id="Q388A4"/>
<evidence type="ECO:0000313" key="4">
    <source>
        <dbReference type="Proteomes" id="UP000008524"/>
    </source>
</evidence>
<feature type="transmembrane region" description="Helical" evidence="1">
    <location>
        <begin position="74"/>
        <end position="93"/>
    </location>
</feature>
<dbReference type="PaxDb" id="5691-EAN78868"/>
<keyword evidence="1" id="KW-0812">Transmembrane</keyword>
<evidence type="ECO:0000256" key="1">
    <source>
        <dbReference type="SAM" id="Phobius"/>
    </source>
</evidence>